<accession>A0AAV2R9A7</accession>
<dbReference type="Proteomes" id="UP001497623">
    <property type="component" value="Unassembled WGS sequence"/>
</dbReference>
<evidence type="ECO:0000313" key="3">
    <source>
        <dbReference type="Proteomes" id="UP001497623"/>
    </source>
</evidence>
<keyword evidence="1" id="KW-0812">Transmembrane</keyword>
<protein>
    <submittedName>
        <fullName evidence="2">Uncharacterized protein</fullName>
    </submittedName>
</protein>
<evidence type="ECO:0000313" key="2">
    <source>
        <dbReference type="EMBL" id="CAL4115232.1"/>
    </source>
</evidence>
<dbReference type="EMBL" id="CAXKWB010016050">
    <property type="protein sequence ID" value="CAL4115232.1"/>
    <property type="molecule type" value="Genomic_DNA"/>
</dbReference>
<organism evidence="2 3">
    <name type="scientific">Meganyctiphanes norvegica</name>
    <name type="common">Northern krill</name>
    <name type="synonym">Thysanopoda norvegica</name>
    <dbReference type="NCBI Taxonomy" id="48144"/>
    <lineage>
        <taxon>Eukaryota</taxon>
        <taxon>Metazoa</taxon>
        <taxon>Ecdysozoa</taxon>
        <taxon>Arthropoda</taxon>
        <taxon>Crustacea</taxon>
        <taxon>Multicrustacea</taxon>
        <taxon>Malacostraca</taxon>
        <taxon>Eumalacostraca</taxon>
        <taxon>Eucarida</taxon>
        <taxon>Euphausiacea</taxon>
        <taxon>Euphausiidae</taxon>
        <taxon>Meganyctiphanes</taxon>
    </lineage>
</organism>
<keyword evidence="1" id="KW-1133">Transmembrane helix</keyword>
<dbReference type="AlphaFoldDB" id="A0AAV2R9A7"/>
<keyword evidence="3" id="KW-1185">Reference proteome</keyword>
<evidence type="ECO:0000256" key="1">
    <source>
        <dbReference type="SAM" id="Phobius"/>
    </source>
</evidence>
<name>A0AAV2R9A7_MEGNR</name>
<gene>
    <name evidence="2" type="ORF">MNOR_LOCUS20614</name>
</gene>
<sequence>MIFDNELSFYNPHSDASMVGSGRPSPILESGTDWMGRDASEDTVAAETGGANKIHNSFLDDSQYVVGLSVFLVMIMIGMCASILMCKTLKKDPVLWSIMFNGMMLKGKTKGRTIFPRRVRFKSKGPMRGDIESQVEANSVPGKSMIVTAGADSDWDEAEDI</sequence>
<reference evidence="2 3" key="1">
    <citation type="submission" date="2024-05" db="EMBL/GenBank/DDBJ databases">
        <authorList>
            <person name="Wallberg A."/>
        </authorList>
    </citation>
    <scope>NUCLEOTIDE SEQUENCE [LARGE SCALE GENOMIC DNA]</scope>
</reference>
<keyword evidence="1" id="KW-0472">Membrane</keyword>
<comment type="caution">
    <text evidence="2">The sequence shown here is derived from an EMBL/GenBank/DDBJ whole genome shotgun (WGS) entry which is preliminary data.</text>
</comment>
<proteinExistence type="predicted"/>
<feature type="transmembrane region" description="Helical" evidence="1">
    <location>
        <begin position="64"/>
        <end position="86"/>
    </location>
</feature>